<sequence>MSENTSLIPRANQYGRPSFFEKVSIFFKLLLLPIVLVWTFVFKWSGRTRKRSVCDGRIRYVVTKFNIRQLQYLFGTTRGNYTTWCKQAKQEPQIESIGGDANLLWIGERRPEKVILYLHGGGFLLPPGVTNIAFFAHVVTKLRERGINASVAMLEYTLVPVAAFPTQLKQAVAAINHLMSLGVDPQDIQLAGDSAGANLILQVLAHLLHPLEYENVPPLSLPSPLKGACLISPWVDLSDIHGTLSSGNSTDMLTAGIIRDWGSQVLGPVPREYLGYIEANSAKDDWWKGVDAFADRVLVTAGREECLNNEIIRFQSVFETFHSHVNMQEHSGIHNDPFYAWELGESGGGAPDMIVDWLQAGFQEAAV</sequence>
<organism evidence="4 5">
    <name type="scientific">Agaricus bisporus var. burnettii</name>
    <dbReference type="NCBI Taxonomy" id="192524"/>
    <lineage>
        <taxon>Eukaryota</taxon>
        <taxon>Fungi</taxon>
        <taxon>Dikarya</taxon>
        <taxon>Basidiomycota</taxon>
        <taxon>Agaricomycotina</taxon>
        <taxon>Agaricomycetes</taxon>
        <taxon>Agaricomycetidae</taxon>
        <taxon>Agaricales</taxon>
        <taxon>Agaricineae</taxon>
        <taxon>Agaricaceae</taxon>
        <taxon>Agaricus</taxon>
    </lineage>
</organism>
<keyword evidence="2" id="KW-0812">Transmembrane</keyword>
<keyword evidence="2" id="KW-0472">Membrane</keyword>
<comment type="caution">
    <text evidence="4">The sequence shown here is derived from an EMBL/GenBank/DDBJ whole genome shotgun (WGS) entry which is preliminary data.</text>
</comment>
<protein>
    <submittedName>
        <fullName evidence="4">CAZyme family CE10</fullName>
    </submittedName>
</protein>
<evidence type="ECO:0000256" key="2">
    <source>
        <dbReference type="SAM" id="Phobius"/>
    </source>
</evidence>
<dbReference type="Gene3D" id="3.40.50.1820">
    <property type="entry name" value="alpha/beta hydrolase"/>
    <property type="match status" value="1"/>
</dbReference>
<dbReference type="InterPro" id="IPR013094">
    <property type="entry name" value="AB_hydrolase_3"/>
</dbReference>
<dbReference type="Proteomes" id="UP000629468">
    <property type="component" value="Unassembled WGS sequence"/>
</dbReference>
<dbReference type="PANTHER" id="PTHR48081">
    <property type="entry name" value="AB HYDROLASE SUPERFAMILY PROTEIN C4A8.06C"/>
    <property type="match status" value="1"/>
</dbReference>
<evidence type="ECO:0000256" key="1">
    <source>
        <dbReference type="ARBA" id="ARBA00022801"/>
    </source>
</evidence>
<dbReference type="AlphaFoldDB" id="A0A8H7C0F2"/>
<accession>A0A8H7C0F2</accession>
<feature type="transmembrane region" description="Helical" evidence="2">
    <location>
        <begin position="25"/>
        <end position="42"/>
    </location>
</feature>
<keyword evidence="2" id="KW-1133">Transmembrane helix</keyword>
<dbReference type="GO" id="GO:0016787">
    <property type="term" value="F:hydrolase activity"/>
    <property type="evidence" value="ECO:0007669"/>
    <property type="project" value="UniProtKB-KW"/>
</dbReference>
<dbReference type="PANTHER" id="PTHR48081:SF31">
    <property type="entry name" value="STERYL ACETYL HYDROLASE MUG81-RELATED"/>
    <property type="match status" value="1"/>
</dbReference>
<dbReference type="InterPro" id="IPR050300">
    <property type="entry name" value="GDXG_lipolytic_enzyme"/>
</dbReference>
<dbReference type="Pfam" id="PF07859">
    <property type="entry name" value="Abhydrolase_3"/>
    <property type="match status" value="1"/>
</dbReference>
<evidence type="ECO:0000313" key="4">
    <source>
        <dbReference type="EMBL" id="KAF7759816.1"/>
    </source>
</evidence>
<evidence type="ECO:0000313" key="5">
    <source>
        <dbReference type="Proteomes" id="UP000629468"/>
    </source>
</evidence>
<name>A0A8H7C0F2_AGABI</name>
<gene>
    <name evidence="4" type="ORF">Agabi119p4_11511</name>
</gene>
<dbReference type="EMBL" id="JABXXO010000016">
    <property type="protein sequence ID" value="KAF7759816.1"/>
    <property type="molecule type" value="Genomic_DNA"/>
</dbReference>
<evidence type="ECO:0000259" key="3">
    <source>
        <dbReference type="Pfam" id="PF07859"/>
    </source>
</evidence>
<dbReference type="SUPFAM" id="SSF53474">
    <property type="entry name" value="alpha/beta-Hydrolases"/>
    <property type="match status" value="1"/>
</dbReference>
<proteinExistence type="predicted"/>
<reference evidence="4 5" key="1">
    <citation type="journal article" name="Sci. Rep.">
        <title>Telomere-to-telomere assembled and centromere annotated genomes of the two main subspecies of the button mushroom Agaricus bisporus reveal especially polymorphic chromosome ends.</title>
        <authorList>
            <person name="Sonnenberg A.S.M."/>
            <person name="Sedaghat-Telgerd N."/>
            <person name="Lavrijssen B."/>
            <person name="Ohm R.A."/>
            <person name="Hendrickx P.M."/>
            <person name="Scholtmeijer K."/>
            <person name="Baars J.J.P."/>
            <person name="van Peer A."/>
        </authorList>
    </citation>
    <scope>NUCLEOTIDE SEQUENCE [LARGE SCALE GENOMIC DNA]</scope>
    <source>
        <strain evidence="4 5">H119_p4</strain>
    </source>
</reference>
<dbReference type="InterPro" id="IPR029058">
    <property type="entry name" value="AB_hydrolase_fold"/>
</dbReference>
<keyword evidence="1" id="KW-0378">Hydrolase</keyword>
<feature type="domain" description="Alpha/beta hydrolase fold-3" evidence="3">
    <location>
        <begin position="115"/>
        <end position="332"/>
    </location>
</feature>